<comment type="caution">
    <text evidence="1">The sequence shown here is derived from an EMBL/GenBank/DDBJ whole genome shotgun (WGS) entry which is preliminary data.</text>
</comment>
<gene>
    <name evidence="1" type="ORF">ACFFPI_07505</name>
</gene>
<dbReference type="EMBL" id="JBHMBH010000019">
    <property type="protein sequence ID" value="MFB9714001.1"/>
    <property type="molecule type" value="Genomic_DNA"/>
</dbReference>
<organism evidence="1 2">
    <name type="scientific">Arthrobacter methylotrophus</name>
    <dbReference type="NCBI Taxonomy" id="121291"/>
    <lineage>
        <taxon>Bacteria</taxon>
        <taxon>Bacillati</taxon>
        <taxon>Actinomycetota</taxon>
        <taxon>Actinomycetes</taxon>
        <taxon>Micrococcales</taxon>
        <taxon>Micrococcaceae</taxon>
        <taxon>Arthrobacter</taxon>
    </lineage>
</organism>
<dbReference type="RefSeq" id="WP_345042673.1">
    <property type="nucleotide sequence ID" value="NZ_BAABED010000001.1"/>
</dbReference>
<keyword evidence="2" id="KW-1185">Reference proteome</keyword>
<protein>
    <submittedName>
        <fullName evidence="1">Uncharacterized protein</fullName>
    </submittedName>
</protein>
<name>A0ABV5UNB3_9MICC</name>
<sequence>MTVIIDFPRQAKPQAVAVHVISDAVLQELLRKAVVAYRAGEARVAGSLGHRHHLAVSLALLDAIQIVMDACGLAQELERCMGTGITDIRTLTRIVRDFDGPRSA</sequence>
<evidence type="ECO:0000313" key="1">
    <source>
        <dbReference type="EMBL" id="MFB9714001.1"/>
    </source>
</evidence>
<proteinExistence type="predicted"/>
<accession>A0ABV5UNB3</accession>
<evidence type="ECO:0000313" key="2">
    <source>
        <dbReference type="Proteomes" id="UP001589536"/>
    </source>
</evidence>
<dbReference type="Proteomes" id="UP001589536">
    <property type="component" value="Unassembled WGS sequence"/>
</dbReference>
<reference evidence="1 2" key="1">
    <citation type="submission" date="2024-09" db="EMBL/GenBank/DDBJ databases">
        <authorList>
            <person name="Sun Q."/>
            <person name="Mori K."/>
        </authorList>
    </citation>
    <scope>NUCLEOTIDE SEQUENCE [LARGE SCALE GENOMIC DNA]</scope>
    <source>
        <strain evidence="1 2">JCM 13519</strain>
    </source>
</reference>